<evidence type="ECO:0000313" key="2">
    <source>
        <dbReference type="Proteomes" id="UP000616769"/>
    </source>
</evidence>
<dbReference type="EMBL" id="JXLN01014579">
    <property type="protein sequence ID" value="KPM10140.1"/>
    <property type="molecule type" value="Genomic_DNA"/>
</dbReference>
<comment type="caution">
    <text evidence="1">The sequence shown here is derived from an EMBL/GenBank/DDBJ whole genome shotgun (WGS) entry which is preliminary data.</text>
</comment>
<gene>
    <name evidence="1" type="ORF">QR98_0086900</name>
</gene>
<protein>
    <submittedName>
        <fullName evidence="1">Uncharacterized protein</fullName>
    </submittedName>
</protein>
<organism evidence="1 2">
    <name type="scientific">Sarcoptes scabiei</name>
    <name type="common">Itch mite</name>
    <name type="synonym">Acarus scabiei</name>
    <dbReference type="NCBI Taxonomy" id="52283"/>
    <lineage>
        <taxon>Eukaryota</taxon>
        <taxon>Metazoa</taxon>
        <taxon>Ecdysozoa</taxon>
        <taxon>Arthropoda</taxon>
        <taxon>Chelicerata</taxon>
        <taxon>Arachnida</taxon>
        <taxon>Acari</taxon>
        <taxon>Acariformes</taxon>
        <taxon>Sarcoptiformes</taxon>
        <taxon>Astigmata</taxon>
        <taxon>Psoroptidia</taxon>
        <taxon>Sarcoptoidea</taxon>
        <taxon>Sarcoptidae</taxon>
        <taxon>Sarcoptinae</taxon>
        <taxon>Sarcoptes</taxon>
    </lineage>
</organism>
<dbReference type="VEuPathDB" id="VectorBase:SSCA006645"/>
<proteinExistence type="predicted"/>
<evidence type="ECO:0000313" key="1">
    <source>
        <dbReference type="EMBL" id="KPM10140.1"/>
    </source>
</evidence>
<accession>A0A132AI63</accession>
<dbReference type="AlphaFoldDB" id="A0A132AI63"/>
<dbReference type="Proteomes" id="UP000616769">
    <property type="component" value="Unassembled WGS sequence"/>
</dbReference>
<sequence length="59" mass="5584">MTWSSSGVPGVRVGHAVGGGHAGFVDQEHVACRDVHGQLGGPVGPGVAGVAGGLPGVGE</sequence>
<name>A0A132AI63_SARSC</name>
<reference evidence="1 2" key="1">
    <citation type="journal article" date="2015" name="Parasit. Vectors">
        <title>Draft genome of the scabies mite.</title>
        <authorList>
            <person name="Rider S.D.Jr."/>
            <person name="Morgan M.S."/>
            <person name="Arlian L.G."/>
        </authorList>
    </citation>
    <scope>NUCLEOTIDE SEQUENCE [LARGE SCALE GENOMIC DNA]</scope>
    <source>
        <strain evidence="1">Arlian Lab</strain>
    </source>
</reference>